<dbReference type="Proteomes" id="UP001604277">
    <property type="component" value="Unassembled WGS sequence"/>
</dbReference>
<sequence>MVLNITQAATPIGISVLGLALPYTVLNMSIRGPKATKGPTTPHVYLRSGLPTPLRMQSLMIVGGLKQVVPNTLQKIDRACLIGFTELNSSSSTYLGQPTLRTLNCEKGQWMWHRPEVHPARSSHDEESRDGKDEGSDGGHPHDELSRSLHHSFE</sequence>
<evidence type="ECO:0000313" key="3">
    <source>
        <dbReference type="Proteomes" id="UP001604277"/>
    </source>
</evidence>
<dbReference type="EMBL" id="JBFOLJ010000005">
    <property type="protein sequence ID" value="KAL2538408.1"/>
    <property type="molecule type" value="Genomic_DNA"/>
</dbReference>
<dbReference type="AlphaFoldDB" id="A0ABD1VM69"/>
<accession>A0ABD1VM69</accession>
<comment type="caution">
    <text evidence="2">The sequence shown here is derived from an EMBL/GenBank/DDBJ whole genome shotgun (WGS) entry which is preliminary data.</text>
</comment>
<protein>
    <submittedName>
        <fullName evidence="2">Uncharacterized protein</fullName>
    </submittedName>
</protein>
<evidence type="ECO:0000313" key="2">
    <source>
        <dbReference type="EMBL" id="KAL2538408.1"/>
    </source>
</evidence>
<feature type="region of interest" description="Disordered" evidence="1">
    <location>
        <begin position="116"/>
        <end position="154"/>
    </location>
</feature>
<proteinExistence type="predicted"/>
<organism evidence="2 3">
    <name type="scientific">Forsythia ovata</name>
    <dbReference type="NCBI Taxonomy" id="205694"/>
    <lineage>
        <taxon>Eukaryota</taxon>
        <taxon>Viridiplantae</taxon>
        <taxon>Streptophyta</taxon>
        <taxon>Embryophyta</taxon>
        <taxon>Tracheophyta</taxon>
        <taxon>Spermatophyta</taxon>
        <taxon>Magnoliopsida</taxon>
        <taxon>eudicotyledons</taxon>
        <taxon>Gunneridae</taxon>
        <taxon>Pentapetalae</taxon>
        <taxon>asterids</taxon>
        <taxon>lamiids</taxon>
        <taxon>Lamiales</taxon>
        <taxon>Oleaceae</taxon>
        <taxon>Forsythieae</taxon>
        <taxon>Forsythia</taxon>
    </lineage>
</organism>
<reference evidence="3" key="1">
    <citation type="submission" date="2024-07" db="EMBL/GenBank/DDBJ databases">
        <title>Two chromosome-level genome assemblies of Korean endemic species Abeliophyllum distichum and Forsythia ovata (Oleaceae).</title>
        <authorList>
            <person name="Jang H."/>
        </authorList>
    </citation>
    <scope>NUCLEOTIDE SEQUENCE [LARGE SCALE GENOMIC DNA]</scope>
</reference>
<keyword evidence="3" id="KW-1185">Reference proteome</keyword>
<name>A0ABD1VM69_9LAMI</name>
<evidence type="ECO:0000256" key="1">
    <source>
        <dbReference type="SAM" id="MobiDB-lite"/>
    </source>
</evidence>
<gene>
    <name evidence="2" type="ORF">Fot_19799</name>
</gene>